<name>A0A6C2UFX7_9BACT</name>
<feature type="chain" id="PRO_5025547544" description="DUF5703 domain-containing protein" evidence="1">
    <location>
        <begin position="24"/>
        <end position="817"/>
    </location>
</feature>
<reference evidence="3 4" key="1">
    <citation type="submission" date="2019-04" db="EMBL/GenBank/DDBJ databases">
        <authorList>
            <person name="Van Vliet M D."/>
        </authorList>
    </citation>
    <scope>NUCLEOTIDE SEQUENCE [LARGE SCALE GENOMIC DNA]</scope>
    <source>
        <strain evidence="3 4">F21</strain>
    </source>
</reference>
<evidence type="ECO:0000256" key="1">
    <source>
        <dbReference type="SAM" id="SignalP"/>
    </source>
</evidence>
<dbReference type="GO" id="GO:0005975">
    <property type="term" value="P:carbohydrate metabolic process"/>
    <property type="evidence" value="ECO:0007669"/>
    <property type="project" value="InterPro"/>
</dbReference>
<keyword evidence="4" id="KW-1185">Reference proteome</keyword>
<proteinExistence type="predicted"/>
<dbReference type="EMBL" id="CAAHFH010000001">
    <property type="protein sequence ID" value="VGO18819.1"/>
    <property type="molecule type" value="Genomic_DNA"/>
</dbReference>
<evidence type="ECO:0000313" key="3">
    <source>
        <dbReference type="EMBL" id="VGO18819.1"/>
    </source>
</evidence>
<dbReference type="RefSeq" id="WP_136060272.1">
    <property type="nucleotide sequence ID" value="NZ_CAAHFH010000001.1"/>
</dbReference>
<dbReference type="InterPro" id="IPR043757">
    <property type="entry name" value="DUF5703_N"/>
</dbReference>
<keyword evidence="1" id="KW-0732">Signal</keyword>
<dbReference type="PROSITE" id="PS51257">
    <property type="entry name" value="PROKAR_LIPOPROTEIN"/>
    <property type="match status" value="1"/>
</dbReference>
<feature type="domain" description="DUF5703" evidence="2">
    <location>
        <begin position="34"/>
        <end position="337"/>
    </location>
</feature>
<dbReference type="InterPro" id="IPR012341">
    <property type="entry name" value="6hp_glycosidase-like_sf"/>
</dbReference>
<dbReference type="Gene3D" id="1.50.10.10">
    <property type="match status" value="1"/>
</dbReference>
<gene>
    <name evidence="3" type="ORF">SCARR_00872</name>
</gene>
<accession>A0A6C2UFX7</accession>
<sequence>MNKKIKKGVAGFAAALAATGCWAGNWTDRYNVEWDSPSTNVADNMPLGAGDMACNVWVEKGELLFYIQRSGSFSEIGEHIKLGRVRLTLEPNPFRDYQHFSQKLVLQDGNIAISAEGKDGNQVDITMWVDQFTHSVHVTVDSEKKIDYTVAYESWRYKDKDLTPTKDDIEKQSHNIHVKPNPLFGSFSFIGAPFEVIKLKDDFRLKDNRILFYHRNPSDPLSPRKAIEQQKLEKYKDRIVNYNKNRTMGGMLFADNAVAAGQGAGTYFKTDFKSWRLKSKAPAKQHHIYVVTHVAQEEAYENWESALLERCQKAEATQGDFDKNAAWWNAFWQRSWIVVEPEKKDEASKHWQVGRNYNLFRYMLGGNIHGEFPTKFNGGNLTFDPANGFDPDWRMWGGDFMTGQNQRLMYWPLLKSGDFDAFESQFSMYNKALNGAKIRAAAYFGHGGAVFCENTDASGLQLPFLYEWQTDNEKSRYRRIDVPFGKKEQYLTGDKNHDKDLCEIGLSQHPAMTYHHTAQLEFSYMMLEYYRYSGDAIERYYDFIKQSLVFFDEHYQMRKRMRDGTPLDENGKLVIYPSQAVEAYHPVANPMDVVSGLHACLNRLTEEDLPFVPESDKRYYRELLQRIPDVPFGEYEGRRVALPAETYPSSSRFAQLESPHFYALFPFDLYAINDPEMDAFLNTWKYFPHIDKEGYVCWKQNTIFLARMGKIADAHNHVCKKFGDNEAGNRFPTYWDAKFDSIPDHDWGGSAMSGLQEMLMQCFDDKIHILPCWDKTVDVDFKLHAPKQTTVEVSLRNGKIEKLVVTPESRKKDVVLF</sequence>
<dbReference type="Proteomes" id="UP000346198">
    <property type="component" value="Unassembled WGS sequence"/>
</dbReference>
<evidence type="ECO:0000313" key="4">
    <source>
        <dbReference type="Proteomes" id="UP000346198"/>
    </source>
</evidence>
<dbReference type="Pfam" id="PF18961">
    <property type="entry name" value="DUF5703_N"/>
    <property type="match status" value="1"/>
</dbReference>
<dbReference type="InterPro" id="IPR008928">
    <property type="entry name" value="6-hairpin_glycosidase_sf"/>
</dbReference>
<dbReference type="SUPFAM" id="SSF48208">
    <property type="entry name" value="Six-hairpin glycosidases"/>
    <property type="match status" value="1"/>
</dbReference>
<dbReference type="AlphaFoldDB" id="A0A6C2UFX7"/>
<protein>
    <recommendedName>
        <fullName evidence="2">DUF5703 domain-containing protein</fullName>
    </recommendedName>
</protein>
<evidence type="ECO:0000259" key="2">
    <source>
        <dbReference type="Pfam" id="PF18961"/>
    </source>
</evidence>
<organism evidence="3 4">
    <name type="scientific">Pontiella sulfatireligans</name>
    <dbReference type="NCBI Taxonomy" id="2750658"/>
    <lineage>
        <taxon>Bacteria</taxon>
        <taxon>Pseudomonadati</taxon>
        <taxon>Kiritimatiellota</taxon>
        <taxon>Kiritimatiellia</taxon>
        <taxon>Kiritimatiellales</taxon>
        <taxon>Pontiellaceae</taxon>
        <taxon>Pontiella</taxon>
    </lineage>
</organism>
<feature type="signal peptide" evidence="1">
    <location>
        <begin position="1"/>
        <end position="23"/>
    </location>
</feature>